<keyword evidence="2" id="KW-1185">Reference proteome</keyword>
<dbReference type="EMBL" id="CM042018">
    <property type="protein sequence ID" value="KAI3827058.1"/>
    <property type="molecule type" value="Genomic_DNA"/>
</dbReference>
<sequence length="227" mass="25505">MKETEFIEEIVTDIHRRLGVPLSNTLPLLIGMDHYIKFISSWLKDGSDHATDILTVVGMGGIGKTSLAKYVFKLHSGKFHKSSFIEGINTRCNEQFNGLLDLQKQLYKDISKNDWLQVNDVSVYTSKIENVLGHKMVFIVLDDIDSLDQLDALLGKKGLHPGSKIIITTKDASLTERCSLFNPKVKTKHSKVLLKGLCETESLELLCIHAFKSQKPKEGYKEVSESL</sequence>
<dbReference type="Proteomes" id="UP001056120">
    <property type="component" value="Linkage Group LG01"/>
</dbReference>
<protein>
    <submittedName>
        <fullName evidence="1">Uncharacterized protein</fullName>
    </submittedName>
</protein>
<comment type="caution">
    <text evidence="1">The sequence shown here is derived from an EMBL/GenBank/DDBJ whole genome shotgun (WGS) entry which is preliminary data.</text>
</comment>
<gene>
    <name evidence="1" type="ORF">L1987_01120</name>
</gene>
<name>A0ACB9K476_9ASTR</name>
<proteinExistence type="predicted"/>
<evidence type="ECO:0000313" key="2">
    <source>
        <dbReference type="Proteomes" id="UP001056120"/>
    </source>
</evidence>
<accession>A0ACB9K476</accession>
<organism evidence="1 2">
    <name type="scientific">Smallanthus sonchifolius</name>
    <dbReference type="NCBI Taxonomy" id="185202"/>
    <lineage>
        <taxon>Eukaryota</taxon>
        <taxon>Viridiplantae</taxon>
        <taxon>Streptophyta</taxon>
        <taxon>Embryophyta</taxon>
        <taxon>Tracheophyta</taxon>
        <taxon>Spermatophyta</taxon>
        <taxon>Magnoliopsida</taxon>
        <taxon>eudicotyledons</taxon>
        <taxon>Gunneridae</taxon>
        <taxon>Pentapetalae</taxon>
        <taxon>asterids</taxon>
        <taxon>campanulids</taxon>
        <taxon>Asterales</taxon>
        <taxon>Asteraceae</taxon>
        <taxon>Asteroideae</taxon>
        <taxon>Heliantheae alliance</taxon>
        <taxon>Millerieae</taxon>
        <taxon>Smallanthus</taxon>
    </lineage>
</organism>
<reference evidence="2" key="1">
    <citation type="journal article" date="2022" name="Mol. Ecol. Resour.">
        <title>The genomes of chicory, endive, great burdock and yacon provide insights into Asteraceae palaeo-polyploidization history and plant inulin production.</title>
        <authorList>
            <person name="Fan W."/>
            <person name="Wang S."/>
            <person name="Wang H."/>
            <person name="Wang A."/>
            <person name="Jiang F."/>
            <person name="Liu H."/>
            <person name="Zhao H."/>
            <person name="Xu D."/>
            <person name="Zhang Y."/>
        </authorList>
    </citation>
    <scope>NUCLEOTIDE SEQUENCE [LARGE SCALE GENOMIC DNA]</scope>
    <source>
        <strain evidence="2">cv. Yunnan</strain>
    </source>
</reference>
<reference evidence="1 2" key="2">
    <citation type="journal article" date="2022" name="Mol. Ecol. Resour.">
        <title>The genomes of chicory, endive, great burdock and yacon provide insights into Asteraceae paleo-polyploidization history and plant inulin production.</title>
        <authorList>
            <person name="Fan W."/>
            <person name="Wang S."/>
            <person name="Wang H."/>
            <person name="Wang A."/>
            <person name="Jiang F."/>
            <person name="Liu H."/>
            <person name="Zhao H."/>
            <person name="Xu D."/>
            <person name="Zhang Y."/>
        </authorList>
    </citation>
    <scope>NUCLEOTIDE SEQUENCE [LARGE SCALE GENOMIC DNA]</scope>
    <source>
        <strain evidence="2">cv. Yunnan</strain>
        <tissue evidence="1">Leaves</tissue>
    </source>
</reference>
<evidence type="ECO:0000313" key="1">
    <source>
        <dbReference type="EMBL" id="KAI3827058.1"/>
    </source>
</evidence>